<dbReference type="Pfam" id="PF00753">
    <property type="entry name" value="Lactamase_B"/>
    <property type="match status" value="1"/>
</dbReference>
<evidence type="ECO:0000313" key="3">
    <source>
        <dbReference type="Proteomes" id="UP000598360"/>
    </source>
</evidence>
<dbReference type="PANTHER" id="PTHR23131:SF4">
    <property type="entry name" value="METALLO-BETA-LACTAMASE SUPERFAMILY POTEIN"/>
    <property type="match status" value="1"/>
</dbReference>
<dbReference type="AlphaFoldDB" id="A0A929BCG6"/>
<dbReference type="InterPro" id="IPR036388">
    <property type="entry name" value="WH-like_DNA-bd_sf"/>
</dbReference>
<dbReference type="SMART" id="SM00849">
    <property type="entry name" value="Lactamase_B"/>
    <property type="match status" value="1"/>
</dbReference>
<gene>
    <name evidence="2" type="ORF">IQ251_13645</name>
</gene>
<dbReference type="InterPro" id="IPR001279">
    <property type="entry name" value="Metallo-B-lactamas"/>
</dbReference>
<sequence length="342" mass="37424">MTSAPDRHAWTEAGVFEVADGVHRIPLPMPGDGLRAVNVYALRDGDGIVLIDSGWALDSARERLESALAQLGSGLDRIRRFLITHAHRDHYSQAVQLRAEFGTPISLGAGELPSMRKALDGDHSDQPDRLLRWGARDLLGQLAESFGERNPERDRYLAEPDEWLAPDARIELESRTLCVVPTPGHTRGHVVFADEQAGLLFSGDHVLPHITPSIGAEVARSAAPLAEFLDSLQLLAARPDARLLPAHGPPTGSVHERVAQLLDHHEARLDSTAQVVRDGASTAYEAALRLGWTRRERALLDLDLVNQVLAVGETEAHLEVLVRRGVLRSEGAGRPERYRPAT</sequence>
<dbReference type="InterPro" id="IPR036866">
    <property type="entry name" value="RibonucZ/Hydroxyglut_hydro"/>
</dbReference>
<organism evidence="2 3">
    <name type="scientific">Saccharopolyspora montiporae</name>
    <dbReference type="NCBI Taxonomy" id="2781240"/>
    <lineage>
        <taxon>Bacteria</taxon>
        <taxon>Bacillati</taxon>
        <taxon>Actinomycetota</taxon>
        <taxon>Actinomycetes</taxon>
        <taxon>Pseudonocardiales</taxon>
        <taxon>Pseudonocardiaceae</taxon>
        <taxon>Saccharopolyspora</taxon>
    </lineage>
</organism>
<dbReference type="RefSeq" id="WP_193928936.1">
    <property type="nucleotide sequence ID" value="NZ_JADEYC010000021.1"/>
</dbReference>
<dbReference type="EMBL" id="JADEYC010000021">
    <property type="protein sequence ID" value="MBE9375491.1"/>
    <property type="molecule type" value="Genomic_DNA"/>
</dbReference>
<name>A0A929BCG6_9PSEU</name>
<accession>A0A929BCG6</accession>
<comment type="caution">
    <text evidence="2">The sequence shown here is derived from an EMBL/GenBank/DDBJ whole genome shotgun (WGS) entry which is preliminary data.</text>
</comment>
<proteinExistence type="predicted"/>
<dbReference type="Gene3D" id="3.60.15.10">
    <property type="entry name" value="Ribonuclease Z/Hydroxyacylglutathione hydrolase-like"/>
    <property type="match status" value="1"/>
</dbReference>
<keyword evidence="3" id="KW-1185">Reference proteome</keyword>
<dbReference type="Gene3D" id="1.10.10.10">
    <property type="entry name" value="Winged helix-like DNA-binding domain superfamily/Winged helix DNA-binding domain"/>
    <property type="match status" value="1"/>
</dbReference>
<protein>
    <submittedName>
        <fullName evidence="2">MBL fold metallo-hydrolase</fullName>
    </submittedName>
</protein>
<evidence type="ECO:0000313" key="2">
    <source>
        <dbReference type="EMBL" id="MBE9375491.1"/>
    </source>
</evidence>
<dbReference type="InterPro" id="IPR050662">
    <property type="entry name" value="Sec-metab_biosynth-thioest"/>
</dbReference>
<evidence type="ECO:0000259" key="1">
    <source>
        <dbReference type="SMART" id="SM00849"/>
    </source>
</evidence>
<reference evidence="2" key="1">
    <citation type="submission" date="2020-10" db="EMBL/GenBank/DDBJ databases">
        <title>Diversity and distribution of actinomycetes associated with coral in the coast of Hainan.</title>
        <authorList>
            <person name="Li F."/>
        </authorList>
    </citation>
    <scope>NUCLEOTIDE SEQUENCE</scope>
    <source>
        <strain evidence="2">HNM0983</strain>
    </source>
</reference>
<dbReference type="Proteomes" id="UP000598360">
    <property type="component" value="Unassembled WGS sequence"/>
</dbReference>
<dbReference type="PANTHER" id="PTHR23131">
    <property type="entry name" value="ENDORIBONUCLEASE LACTB2"/>
    <property type="match status" value="1"/>
</dbReference>
<feature type="domain" description="Metallo-beta-lactamase" evidence="1">
    <location>
        <begin position="36"/>
        <end position="247"/>
    </location>
</feature>
<dbReference type="SUPFAM" id="SSF56281">
    <property type="entry name" value="Metallo-hydrolase/oxidoreductase"/>
    <property type="match status" value="1"/>
</dbReference>